<keyword evidence="1" id="KW-0472">Membrane</keyword>
<dbReference type="AlphaFoldDB" id="A0A1Y5U056"/>
<organism evidence="2 3">
    <name type="scientific">Roseisalinus antarcticus</name>
    <dbReference type="NCBI Taxonomy" id="254357"/>
    <lineage>
        <taxon>Bacteria</taxon>
        <taxon>Pseudomonadati</taxon>
        <taxon>Pseudomonadota</taxon>
        <taxon>Alphaproteobacteria</taxon>
        <taxon>Rhodobacterales</taxon>
        <taxon>Roseobacteraceae</taxon>
        <taxon>Roseisalinus</taxon>
    </lineage>
</organism>
<accession>A0A1Y5U056</accession>
<proteinExistence type="predicted"/>
<protein>
    <submittedName>
        <fullName evidence="2">Uncharacterized protein</fullName>
    </submittedName>
</protein>
<feature type="transmembrane region" description="Helical" evidence="1">
    <location>
        <begin position="56"/>
        <end position="75"/>
    </location>
</feature>
<name>A0A1Y5U056_9RHOB</name>
<reference evidence="2 3" key="1">
    <citation type="submission" date="2017-03" db="EMBL/GenBank/DDBJ databases">
        <authorList>
            <person name="Afonso C.L."/>
            <person name="Miller P.J."/>
            <person name="Scott M.A."/>
            <person name="Spackman E."/>
            <person name="Goraichik I."/>
            <person name="Dimitrov K.M."/>
            <person name="Suarez D.L."/>
            <person name="Swayne D.E."/>
        </authorList>
    </citation>
    <scope>NUCLEOTIDE SEQUENCE [LARGE SCALE GENOMIC DNA]</scope>
    <source>
        <strain evidence="2 3">CECT 7023</strain>
    </source>
</reference>
<evidence type="ECO:0000256" key="1">
    <source>
        <dbReference type="SAM" id="Phobius"/>
    </source>
</evidence>
<gene>
    <name evidence="2" type="ORF">ROA7023_03924</name>
</gene>
<keyword evidence="3" id="KW-1185">Reference proteome</keyword>
<feature type="transmembrane region" description="Helical" evidence="1">
    <location>
        <begin position="158"/>
        <end position="177"/>
    </location>
</feature>
<evidence type="ECO:0000313" key="3">
    <source>
        <dbReference type="Proteomes" id="UP000193900"/>
    </source>
</evidence>
<keyword evidence="1" id="KW-0812">Transmembrane</keyword>
<evidence type="ECO:0000313" key="2">
    <source>
        <dbReference type="EMBL" id="SLN75242.1"/>
    </source>
</evidence>
<dbReference type="RefSeq" id="WP_085880652.1">
    <property type="nucleotide sequence ID" value="NZ_FWFZ01000034.1"/>
</dbReference>
<keyword evidence="1" id="KW-1133">Transmembrane helix</keyword>
<feature type="transmembrane region" description="Helical" evidence="1">
    <location>
        <begin position="82"/>
        <end position="102"/>
    </location>
</feature>
<feature type="transmembrane region" description="Helical" evidence="1">
    <location>
        <begin position="130"/>
        <end position="151"/>
    </location>
</feature>
<dbReference type="Proteomes" id="UP000193900">
    <property type="component" value="Unassembled WGS sequence"/>
</dbReference>
<dbReference type="EMBL" id="FWFZ01000034">
    <property type="protein sequence ID" value="SLN75242.1"/>
    <property type="molecule type" value="Genomic_DNA"/>
</dbReference>
<sequence>MISRLAAIVLLASFGAAGLVSILILGSFSALAEPKALSALWYLTLAGFLMRSDPLLVLRALGLVGGVAFLLSAATQLIGASFAGYLALAGLTALLLAAYEVMAEPTRDNMAMLPALLLLGICLGRPDSTWLVAVGGAAFGALFIVLSRIVVRASPPNAPLLAASAWVLSLFSLFALLGSV</sequence>